<dbReference type="InterPro" id="IPR036388">
    <property type="entry name" value="WH-like_DNA-bd_sf"/>
</dbReference>
<dbReference type="EMBL" id="VHSH01000002">
    <property type="protein sequence ID" value="TQV82237.1"/>
    <property type="molecule type" value="Genomic_DNA"/>
</dbReference>
<dbReference type="GO" id="GO:0006351">
    <property type="term" value="P:DNA-templated transcription"/>
    <property type="evidence" value="ECO:0007669"/>
    <property type="project" value="TreeGrafter"/>
</dbReference>
<dbReference type="PRINTS" id="PR00039">
    <property type="entry name" value="HTHLYSR"/>
</dbReference>
<evidence type="ECO:0000313" key="7">
    <source>
        <dbReference type="Proteomes" id="UP000315252"/>
    </source>
</evidence>
<dbReference type="InterPro" id="IPR000847">
    <property type="entry name" value="LysR_HTH_N"/>
</dbReference>
<dbReference type="PANTHER" id="PTHR30537">
    <property type="entry name" value="HTH-TYPE TRANSCRIPTIONAL REGULATOR"/>
    <property type="match status" value="1"/>
</dbReference>
<evidence type="ECO:0000256" key="1">
    <source>
        <dbReference type="ARBA" id="ARBA00009437"/>
    </source>
</evidence>
<dbReference type="CDD" id="cd08422">
    <property type="entry name" value="PBP2_CrgA_like"/>
    <property type="match status" value="1"/>
</dbReference>
<comment type="caution">
    <text evidence="6">The sequence shown here is derived from an EMBL/GenBank/DDBJ whole genome shotgun (WGS) entry which is preliminary data.</text>
</comment>
<organism evidence="6 7">
    <name type="scientific">Denitrobaculum tricleocarpae</name>
    <dbReference type="NCBI Taxonomy" id="2591009"/>
    <lineage>
        <taxon>Bacteria</taxon>
        <taxon>Pseudomonadati</taxon>
        <taxon>Pseudomonadota</taxon>
        <taxon>Alphaproteobacteria</taxon>
        <taxon>Rhodospirillales</taxon>
        <taxon>Rhodospirillaceae</taxon>
        <taxon>Denitrobaculum</taxon>
    </lineage>
</organism>
<dbReference type="GO" id="GO:0003700">
    <property type="term" value="F:DNA-binding transcription factor activity"/>
    <property type="evidence" value="ECO:0007669"/>
    <property type="project" value="InterPro"/>
</dbReference>
<dbReference type="InterPro" id="IPR005119">
    <property type="entry name" value="LysR_subst-bd"/>
</dbReference>
<dbReference type="Gene3D" id="1.10.10.10">
    <property type="entry name" value="Winged helix-like DNA-binding domain superfamily/Winged helix DNA-binding domain"/>
    <property type="match status" value="1"/>
</dbReference>
<sequence>MTNWDDYRYFLAVAEEGSVSAAARRLETTQPTVGRRIAELEKRLNAKLFQRSHHGYHLTELGELVRDRVKVINGESQWIEHKVSYIDKSPIGRVVLSTTEDIGYFWLSNLLGNFHAEHPEIDLDLIIGYHAVDIINGEADIALRVGDPRSQDLVGRCLGQVRFGLYASPEYLARNPEPTCVEDLAQHNIIESVRQMNNFPQTAWLRENSDGARVSFTCDNIMVELSAVEAGLGIVALPVYMISNTANVQQILKEDFDLALDLWLLTHRDLIKIPRIRAVIDFLTEHVHDRLIPERR</sequence>
<evidence type="ECO:0000259" key="5">
    <source>
        <dbReference type="PROSITE" id="PS50931"/>
    </source>
</evidence>
<dbReference type="GO" id="GO:0043565">
    <property type="term" value="F:sequence-specific DNA binding"/>
    <property type="evidence" value="ECO:0007669"/>
    <property type="project" value="TreeGrafter"/>
</dbReference>
<gene>
    <name evidence="6" type="ORF">FKG95_08445</name>
</gene>
<evidence type="ECO:0000256" key="2">
    <source>
        <dbReference type="ARBA" id="ARBA00023015"/>
    </source>
</evidence>
<accession>A0A545TYG2</accession>
<keyword evidence="3" id="KW-0238">DNA-binding</keyword>
<evidence type="ECO:0000256" key="3">
    <source>
        <dbReference type="ARBA" id="ARBA00023125"/>
    </source>
</evidence>
<dbReference type="OrthoDB" id="7333438at2"/>
<dbReference type="SUPFAM" id="SSF46785">
    <property type="entry name" value="Winged helix' DNA-binding domain"/>
    <property type="match status" value="1"/>
</dbReference>
<dbReference type="Pfam" id="PF00126">
    <property type="entry name" value="HTH_1"/>
    <property type="match status" value="1"/>
</dbReference>
<reference evidence="6 7" key="1">
    <citation type="submission" date="2019-06" db="EMBL/GenBank/DDBJ databases">
        <title>Whole genome sequence for Rhodospirillaceae sp. R148.</title>
        <authorList>
            <person name="Wang G."/>
        </authorList>
    </citation>
    <scope>NUCLEOTIDE SEQUENCE [LARGE SCALE GENOMIC DNA]</scope>
    <source>
        <strain evidence="6 7">R148</strain>
    </source>
</reference>
<dbReference type="PROSITE" id="PS50931">
    <property type="entry name" value="HTH_LYSR"/>
    <property type="match status" value="1"/>
</dbReference>
<keyword evidence="2" id="KW-0805">Transcription regulation</keyword>
<feature type="domain" description="HTH lysR-type" evidence="5">
    <location>
        <begin position="1"/>
        <end position="59"/>
    </location>
</feature>
<dbReference type="InterPro" id="IPR036390">
    <property type="entry name" value="WH_DNA-bd_sf"/>
</dbReference>
<dbReference type="SUPFAM" id="SSF53850">
    <property type="entry name" value="Periplasmic binding protein-like II"/>
    <property type="match status" value="1"/>
</dbReference>
<evidence type="ECO:0000313" key="6">
    <source>
        <dbReference type="EMBL" id="TQV82237.1"/>
    </source>
</evidence>
<dbReference type="Gene3D" id="3.40.190.290">
    <property type="match status" value="1"/>
</dbReference>
<proteinExistence type="inferred from homology"/>
<keyword evidence="4" id="KW-0804">Transcription</keyword>
<dbReference type="Proteomes" id="UP000315252">
    <property type="component" value="Unassembled WGS sequence"/>
</dbReference>
<evidence type="ECO:0000256" key="4">
    <source>
        <dbReference type="ARBA" id="ARBA00023163"/>
    </source>
</evidence>
<dbReference type="FunFam" id="1.10.10.10:FF:000001">
    <property type="entry name" value="LysR family transcriptional regulator"/>
    <property type="match status" value="1"/>
</dbReference>
<dbReference type="RefSeq" id="WP_142895868.1">
    <property type="nucleotide sequence ID" value="NZ_ML660053.1"/>
</dbReference>
<dbReference type="PANTHER" id="PTHR30537:SF3">
    <property type="entry name" value="TRANSCRIPTIONAL REGULATORY PROTEIN"/>
    <property type="match status" value="1"/>
</dbReference>
<name>A0A545TYG2_9PROT</name>
<dbReference type="Pfam" id="PF03466">
    <property type="entry name" value="LysR_substrate"/>
    <property type="match status" value="1"/>
</dbReference>
<protein>
    <submittedName>
        <fullName evidence="6">LysR family transcriptional regulator</fullName>
    </submittedName>
</protein>
<comment type="similarity">
    <text evidence="1">Belongs to the LysR transcriptional regulatory family.</text>
</comment>
<dbReference type="AlphaFoldDB" id="A0A545TYG2"/>
<dbReference type="InterPro" id="IPR058163">
    <property type="entry name" value="LysR-type_TF_proteobact-type"/>
</dbReference>
<keyword evidence="7" id="KW-1185">Reference proteome</keyword>